<proteinExistence type="predicted"/>
<dbReference type="InterPro" id="IPR000719">
    <property type="entry name" value="Prot_kinase_dom"/>
</dbReference>
<dbReference type="InterPro" id="IPR052751">
    <property type="entry name" value="Plant_MAPKKK"/>
</dbReference>
<dbReference type="GO" id="GO:0005524">
    <property type="term" value="F:ATP binding"/>
    <property type="evidence" value="ECO:0007669"/>
    <property type="project" value="InterPro"/>
</dbReference>
<gene>
    <name evidence="2" type="ORF">CXB51_016386</name>
</gene>
<dbReference type="Pfam" id="PF00069">
    <property type="entry name" value="Pkinase"/>
    <property type="match status" value="1"/>
</dbReference>
<sequence>MAFTPQHGTNLSTLKIVDFRLAKQQGVKDTMSGFHGTKYYMSTKLIVSEVSGALDIWSLGCIVVEMITRRLPWDTHDRDDLRDKLLRGESPNIPEDMSKLGKSFLRECFTIYPNKKWNASKLLCHPCLLLPEHMLPKNYQQSLPCFLQQKVLKSRNIPPPPGFNIPNKV</sequence>
<organism evidence="2 3">
    <name type="scientific">Gossypium anomalum</name>
    <dbReference type="NCBI Taxonomy" id="47600"/>
    <lineage>
        <taxon>Eukaryota</taxon>
        <taxon>Viridiplantae</taxon>
        <taxon>Streptophyta</taxon>
        <taxon>Embryophyta</taxon>
        <taxon>Tracheophyta</taxon>
        <taxon>Spermatophyta</taxon>
        <taxon>Magnoliopsida</taxon>
        <taxon>eudicotyledons</taxon>
        <taxon>Gunneridae</taxon>
        <taxon>Pentapetalae</taxon>
        <taxon>rosids</taxon>
        <taxon>malvids</taxon>
        <taxon>Malvales</taxon>
        <taxon>Malvaceae</taxon>
        <taxon>Malvoideae</taxon>
        <taxon>Gossypium</taxon>
    </lineage>
</organism>
<dbReference type="GO" id="GO:0004672">
    <property type="term" value="F:protein kinase activity"/>
    <property type="evidence" value="ECO:0007669"/>
    <property type="project" value="InterPro"/>
</dbReference>
<keyword evidence="3" id="KW-1185">Reference proteome</keyword>
<reference evidence="2 3" key="1">
    <citation type="journal article" date="2021" name="bioRxiv">
        <title>The Gossypium anomalum genome as a resource for cotton improvement and evolutionary analysis of hybrid incompatibility.</title>
        <authorList>
            <person name="Grover C.E."/>
            <person name="Yuan D."/>
            <person name="Arick M.A."/>
            <person name="Miller E.R."/>
            <person name="Hu G."/>
            <person name="Peterson D.G."/>
            <person name="Wendel J.F."/>
            <person name="Udall J.A."/>
        </authorList>
    </citation>
    <scope>NUCLEOTIDE SEQUENCE [LARGE SCALE GENOMIC DNA]</scope>
    <source>
        <strain evidence="2">JFW-Udall</strain>
        <tissue evidence="2">Leaf</tissue>
    </source>
</reference>
<dbReference type="OrthoDB" id="25592at2759"/>
<comment type="caution">
    <text evidence="2">The sequence shown here is derived from an EMBL/GenBank/DDBJ whole genome shotgun (WGS) entry which is preliminary data.</text>
</comment>
<dbReference type="InterPro" id="IPR011009">
    <property type="entry name" value="Kinase-like_dom_sf"/>
</dbReference>
<dbReference type="Gene3D" id="1.10.510.10">
    <property type="entry name" value="Transferase(Phosphotransferase) domain 1"/>
    <property type="match status" value="1"/>
</dbReference>
<evidence type="ECO:0000313" key="2">
    <source>
        <dbReference type="EMBL" id="KAG8488361.1"/>
    </source>
</evidence>
<accession>A0A8J6CYM6</accession>
<feature type="domain" description="Protein kinase" evidence="1">
    <location>
        <begin position="1"/>
        <end position="128"/>
    </location>
</feature>
<name>A0A8J6CYM6_9ROSI</name>
<dbReference type="GO" id="GO:0007165">
    <property type="term" value="P:signal transduction"/>
    <property type="evidence" value="ECO:0007669"/>
    <property type="project" value="TreeGrafter"/>
</dbReference>
<dbReference type="Proteomes" id="UP000701853">
    <property type="component" value="Chromosome 7"/>
</dbReference>
<dbReference type="AlphaFoldDB" id="A0A8J6CYM6"/>
<dbReference type="EMBL" id="JAHUZN010000007">
    <property type="protein sequence ID" value="KAG8488361.1"/>
    <property type="molecule type" value="Genomic_DNA"/>
</dbReference>
<dbReference type="SUPFAM" id="SSF56112">
    <property type="entry name" value="Protein kinase-like (PK-like)"/>
    <property type="match status" value="1"/>
</dbReference>
<protein>
    <recommendedName>
        <fullName evidence="1">Protein kinase domain-containing protein</fullName>
    </recommendedName>
</protein>
<evidence type="ECO:0000259" key="1">
    <source>
        <dbReference type="PROSITE" id="PS50011"/>
    </source>
</evidence>
<dbReference type="PANTHER" id="PTHR48011:SF51">
    <property type="entry name" value="PROTEIN KINASE SUPERFAMILY PROTEIN"/>
    <property type="match status" value="1"/>
</dbReference>
<dbReference type="PANTHER" id="PTHR48011">
    <property type="entry name" value="CCR4-NOT TRANSCRIPTIONAL COMPLEX SUBUNIT CAF120-RELATED"/>
    <property type="match status" value="1"/>
</dbReference>
<dbReference type="PROSITE" id="PS50011">
    <property type="entry name" value="PROTEIN_KINASE_DOM"/>
    <property type="match status" value="1"/>
</dbReference>
<evidence type="ECO:0000313" key="3">
    <source>
        <dbReference type="Proteomes" id="UP000701853"/>
    </source>
</evidence>